<dbReference type="PROSITE" id="PS00893">
    <property type="entry name" value="NUDIX_BOX"/>
    <property type="match status" value="1"/>
</dbReference>
<dbReference type="InterPro" id="IPR015797">
    <property type="entry name" value="NUDIX_hydrolase-like_dom_sf"/>
</dbReference>
<dbReference type="InterPro" id="IPR020476">
    <property type="entry name" value="Nudix_hydrolase"/>
</dbReference>
<reference evidence="2" key="1">
    <citation type="submission" date="2020-11" db="EMBL/GenBank/DDBJ databases">
        <authorList>
            <person name="Tran Van P."/>
        </authorList>
    </citation>
    <scope>NUCLEOTIDE SEQUENCE</scope>
</reference>
<gene>
    <name evidence="2" type="ORF">CTOB1V02_LOCUS13163</name>
</gene>
<comment type="similarity">
    <text evidence="1">Belongs to the Nudix hydrolase family.</text>
</comment>
<accession>A0A7R8WQI9</accession>
<dbReference type="PANTHER" id="PTHR43736:SF1">
    <property type="entry name" value="DIHYDRONEOPTERIN TRIPHOSPHATE DIPHOSPHATASE"/>
    <property type="match status" value="1"/>
</dbReference>
<evidence type="ECO:0000313" key="2">
    <source>
        <dbReference type="EMBL" id="CAD7235348.1"/>
    </source>
</evidence>
<dbReference type="GO" id="GO:0016787">
    <property type="term" value="F:hydrolase activity"/>
    <property type="evidence" value="ECO:0007669"/>
    <property type="project" value="UniProtKB-KW"/>
</dbReference>
<proteinExistence type="inferred from homology"/>
<dbReference type="PRINTS" id="PR00502">
    <property type="entry name" value="NUDIXFAMILY"/>
</dbReference>
<protein>
    <submittedName>
        <fullName evidence="2">Uncharacterized protein</fullName>
    </submittedName>
</protein>
<dbReference type="PROSITE" id="PS51462">
    <property type="entry name" value="NUDIX"/>
    <property type="match status" value="1"/>
</dbReference>
<dbReference type="CDD" id="cd18873">
    <property type="entry name" value="NUDIX_NadM_like"/>
    <property type="match status" value="1"/>
</dbReference>
<dbReference type="EMBL" id="OB672299">
    <property type="protein sequence ID" value="CAD7235348.1"/>
    <property type="molecule type" value="Genomic_DNA"/>
</dbReference>
<dbReference type="SUPFAM" id="SSF55811">
    <property type="entry name" value="Nudix"/>
    <property type="match status" value="1"/>
</dbReference>
<dbReference type="AlphaFoldDB" id="A0A7R8WQI9"/>
<dbReference type="Gene3D" id="3.90.79.10">
    <property type="entry name" value="Nucleoside Triphosphate Pyrophosphohydrolase"/>
    <property type="match status" value="1"/>
</dbReference>
<dbReference type="PANTHER" id="PTHR43736">
    <property type="entry name" value="ADP-RIBOSE PYROPHOSPHATASE"/>
    <property type="match status" value="1"/>
</dbReference>
<dbReference type="Pfam" id="PF00293">
    <property type="entry name" value="NUDIX"/>
    <property type="match status" value="1"/>
</dbReference>
<dbReference type="InterPro" id="IPR000086">
    <property type="entry name" value="NUDIX_hydrolase_dom"/>
</dbReference>
<dbReference type="InterPro" id="IPR020084">
    <property type="entry name" value="NUDIX_hydrolase_CS"/>
</dbReference>
<name>A0A7R8WQI9_9CRUS</name>
<sequence>MRDLPTSMQNDDELGTQFHLNLPHLLPAAVDMAFAGERKYDLIPHRREKMRCPHCHGTIHPFRNPVPTVDIIIEVDQKIVLIERKNAPLGWALPGGFVDYGESFEQAALREAMEETGLRVENLQQFHTYSEPGRDPRCHTVSTVFTGKAKGTPRAGDDAGQAMLFGHDCLPGLAFDHERILRDYFSSKTKKEATQAKDNS</sequence>
<dbReference type="OrthoDB" id="447842at2759"/>
<evidence type="ECO:0000256" key="1">
    <source>
        <dbReference type="RuleBase" id="RU003476"/>
    </source>
</evidence>
<organism evidence="2">
    <name type="scientific">Cyprideis torosa</name>
    <dbReference type="NCBI Taxonomy" id="163714"/>
    <lineage>
        <taxon>Eukaryota</taxon>
        <taxon>Metazoa</taxon>
        <taxon>Ecdysozoa</taxon>
        <taxon>Arthropoda</taxon>
        <taxon>Crustacea</taxon>
        <taxon>Oligostraca</taxon>
        <taxon>Ostracoda</taxon>
        <taxon>Podocopa</taxon>
        <taxon>Podocopida</taxon>
        <taxon>Cytherocopina</taxon>
        <taxon>Cytheroidea</taxon>
        <taxon>Cytherideidae</taxon>
        <taxon>Cyprideis</taxon>
    </lineage>
</organism>
<keyword evidence="1" id="KW-0378">Hydrolase</keyword>